<dbReference type="CDD" id="cd03258">
    <property type="entry name" value="ABC_MetN_methionine_transporter"/>
    <property type="match status" value="1"/>
</dbReference>
<evidence type="ECO:0000256" key="1">
    <source>
        <dbReference type="ARBA" id="ARBA00002579"/>
    </source>
</evidence>
<feature type="domain" description="ABC transporter" evidence="11">
    <location>
        <begin position="2"/>
        <end position="241"/>
    </location>
</feature>
<dbReference type="InterPro" id="IPR045865">
    <property type="entry name" value="ACT-like_dom_sf"/>
</dbReference>
<organism evidence="12 13">
    <name type="scientific">Anaeromyxobacter diazotrophicus</name>
    <dbReference type="NCBI Taxonomy" id="2590199"/>
    <lineage>
        <taxon>Bacteria</taxon>
        <taxon>Pseudomonadati</taxon>
        <taxon>Myxococcota</taxon>
        <taxon>Myxococcia</taxon>
        <taxon>Myxococcales</taxon>
        <taxon>Cystobacterineae</taxon>
        <taxon>Anaeromyxobacteraceae</taxon>
        <taxon>Anaeromyxobacter</taxon>
    </lineage>
</organism>
<comment type="caution">
    <text evidence="12">The sequence shown here is derived from an EMBL/GenBank/DDBJ whole genome shotgun (WGS) entry which is preliminary data.</text>
</comment>
<evidence type="ECO:0000256" key="2">
    <source>
        <dbReference type="ARBA" id="ARBA00005417"/>
    </source>
</evidence>
<comment type="function">
    <text evidence="1">Part of the ABC transporter FtsEX involved in cellular division. Important for assembly or stability of the septal ring.</text>
</comment>
<dbReference type="GO" id="GO:0005524">
    <property type="term" value="F:ATP binding"/>
    <property type="evidence" value="ECO:0007669"/>
    <property type="project" value="UniProtKB-KW"/>
</dbReference>
<keyword evidence="4" id="KW-0813">Transport</keyword>
<dbReference type="PROSITE" id="PS00211">
    <property type="entry name" value="ABC_TRANSPORTER_1"/>
    <property type="match status" value="1"/>
</dbReference>
<evidence type="ECO:0000256" key="3">
    <source>
        <dbReference type="ARBA" id="ARBA00020019"/>
    </source>
</evidence>
<dbReference type="Proteomes" id="UP000503640">
    <property type="component" value="Unassembled WGS sequence"/>
</dbReference>
<evidence type="ECO:0000259" key="11">
    <source>
        <dbReference type="PROSITE" id="PS50893"/>
    </source>
</evidence>
<dbReference type="InterPro" id="IPR041701">
    <property type="entry name" value="MetN_ABC"/>
</dbReference>
<dbReference type="AlphaFoldDB" id="A0A7I9VSB8"/>
<keyword evidence="5" id="KW-1003">Cell membrane</keyword>
<protein>
    <recommendedName>
        <fullName evidence="3">Cell division ATP-binding protein FtsE</fullName>
    </recommendedName>
</protein>
<dbReference type="GO" id="GO:0005886">
    <property type="term" value="C:plasma membrane"/>
    <property type="evidence" value="ECO:0007669"/>
    <property type="project" value="UniProtKB-ARBA"/>
</dbReference>
<dbReference type="PROSITE" id="PS50893">
    <property type="entry name" value="ABC_TRANSPORTER_2"/>
    <property type="match status" value="1"/>
</dbReference>
<dbReference type="InterPro" id="IPR018449">
    <property type="entry name" value="NIL_domain"/>
</dbReference>
<dbReference type="FunFam" id="3.40.50.300:FF:000056">
    <property type="entry name" value="Cell division ATP-binding protein FtsE"/>
    <property type="match status" value="1"/>
</dbReference>
<evidence type="ECO:0000313" key="12">
    <source>
        <dbReference type="EMBL" id="GEJ58979.1"/>
    </source>
</evidence>
<evidence type="ECO:0000256" key="4">
    <source>
        <dbReference type="ARBA" id="ARBA00022448"/>
    </source>
</evidence>
<dbReference type="GO" id="GO:0006865">
    <property type="term" value="P:amino acid transport"/>
    <property type="evidence" value="ECO:0007669"/>
    <property type="project" value="UniProtKB-KW"/>
</dbReference>
<dbReference type="SMART" id="SM00382">
    <property type="entry name" value="AAA"/>
    <property type="match status" value="1"/>
</dbReference>
<dbReference type="EMBL" id="BJTG01000009">
    <property type="protein sequence ID" value="GEJ58979.1"/>
    <property type="molecule type" value="Genomic_DNA"/>
</dbReference>
<dbReference type="SMART" id="SM00930">
    <property type="entry name" value="NIL"/>
    <property type="match status" value="1"/>
</dbReference>
<keyword evidence="6" id="KW-0547">Nucleotide-binding</keyword>
<dbReference type="InterPro" id="IPR050086">
    <property type="entry name" value="MetN_ABC_transporter-like"/>
</dbReference>
<keyword evidence="8" id="KW-1278">Translocase</keyword>
<evidence type="ECO:0000256" key="6">
    <source>
        <dbReference type="ARBA" id="ARBA00022741"/>
    </source>
</evidence>
<dbReference type="SUPFAM" id="SSF55021">
    <property type="entry name" value="ACT-like"/>
    <property type="match status" value="1"/>
</dbReference>
<keyword evidence="13" id="KW-1185">Reference proteome</keyword>
<evidence type="ECO:0000313" key="13">
    <source>
        <dbReference type="Proteomes" id="UP000503640"/>
    </source>
</evidence>
<dbReference type="PANTHER" id="PTHR43166">
    <property type="entry name" value="AMINO ACID IMPORT ATP-BINDING PROTEIN"/>
    <property type="match status" value="1"/>
</dbReference>
<accession>A0A7I9VSB8</accession>
<evidence type="ECO:0000256" key="7">
    <source>
        <dbReference type="ARBA" id="ARBA00022840"/>
    </source>
</evidence>
<gene>
    <name evidence="12" type="primary">metN</name>
    <name evidence="12" type="ORF">AMYX_37200</name>
</gene>
<evidence type="ECO:0000256" key="10">
    <source>
        <dbReference type="ARBA" id="ARBA00023136"/>
    </source>
</evidence>
<keyword evidence="9" id="KW-0029">Amino-acid transport</keyword>
<keyword evidence="10" id="KW-0472">Membrane</keyword>
<reference evidence="13" key="1">
    <citation type="journal article" date="2020" name="Appl. Environ. Microbiol.">
        <title>Diazotrophic Anaeromyxobacter Isolates from Soils.</title>
        <authorList>
            <person name="Masuda Y."/>
            <person name="Yamanaka H."/>
            <person name="Xu Z.X."/>
            <person name="Shiratori Y."/>
            <person name="Aono T."/>
            <person name="Amachi S."/>
            <person name="Senoo K."/>
            <person name="Itoh H."/>
        </authorList>
    </citation>
    <scope>NUCLEOTIDE SEQUENCE [LARGE SCALE GENOMIC DNA]</scope>
    <source>
        <strain evidence="13">R267</strain>
    </source>
</reference>
<name>A0A7I9VSB8_9BACT</name>
<sequence length="347" mass="37266">MIEVDGLTKVFRRDGEEVPVLRGVSLQVARGEIFGVIGRSGAGKSTLVRCVNLLERPTSGRVRVAGRDMTALDGAGLREARRDIGMIFQHFNLLSSRTVLGNVALPLELAGRSREESRREAAPLVELVGLSALAGRYPAELSGGQKQRVGIARALASRPEVLLCDEATSALDPETTQSILALLKDIQQKLGLTVVLITHEMQVIQAVCERVAVLDRGEVVEQGPVFQVFTAPRSEVTRGLVRDVVDRELPPWLRARLAAGAPAGTSPIVRIIFTGPSATTPVIAQAVRRFDVLLNIVQGHVDYIQGQPYGNIIVEAEGAPAAVEAALAWIRGQDLQAEILGHVARDG</sequence>
<evidence type="ECO:0000256" key="9">
    <source>
        <dbReference type="ARBA" id="ARBA00022970"/>
    </source>
</evidence>
<dbReference type="Gene3D" id="3.30.70.260">
    <property type="match status" value="1"/>
</dbReference>
<evidence type="ECO:0000256" key="5">
    <source>
        <dbReference type="ARBA" id="ARBA00022475"/>
    </source>
</evidence>
<dbReference type="RefSeq" id="WP_176068081.1">
    <property type="nucleotide sequence ID" value="NZ_BJTG01000009.1"/>
</dbReference>
<dbReference type="InterPro" id="IPR027417">
    <property type="entry name" value="P-loop_NTPase"/>
</dbReference>
<dbReference type="PANTHER" id="PTHR43166:SF30">
    <property type="entry name" value="METHIONINE IMPORT ATP-BINDING PROTEIN METN"/>
    <property type="match status" value="1"/>
</dbReference>
<dbReference type="InterPro" id="IPR003593">
    <property type="entry name" value="AAA+_ATPase"/>
</dbReference>
<dbReference type="GO" id="GO:0016887">
    <property type="term" value="F:ATP hydrolysis activity"/>
    <property type="evidence" value="ECO:0007669"/>
    <property type="project" value="InterPro"/>
</dbReference>
<proteinExistence type="inferred from homology"/>
<dbReference type="Pfam" id="PF09383">
    <property type="entry name" value="NIL"/>
    <property type="match status" value="1"/>
</dbReference>
<comment type="similarity">
    <text evidence="2">Belongs to the ABC transporter superfamily.</text>
</comment>
<dbReference type="InterPro" id="IPR003439">
    <property type="entry name" value="ABC_transporter-like_ATP-bd"/>
</dbReference>
<dbReference type="Gene3D" id="3.40.50.300">
    <property type="entry name" value="P-loop containing nucleotide triphosphate hydrolases"/>
    <property type="match status" value="1"/>
</dbReference>
<evidence type="ECO:0000256" key="8">
    <source>
        <dbReference type="ARBA" id="ARBA00022967"/>
    </source>
</evidence>
<dbReference type="InterPro" id="IPR017871">
    <property type="entry name" value="ABC_transporter-like_CS"/>
</dbReference>
<dbReference type="Pfam" id="PF00005">
    <property type="entry name" value="ABC_tran"/>
    <property type="match status" value="1"/>
</dbReference>
<keyword evidence="7 12" id="KW-0067">ATP-binding</keyword>
<dbReference type="SUPFAM" id="SSF52540">
    <property type="entry name" value="P-loop containing nucleoside triphosphate hydrolases"/>
    <property type="match status" value="1"/>
</dbReference>